<proteinExistence type="predicted"/>
<dbReference type="Proteomes" id="UP001549921">
    <property type="component" value="Unassembled WGS sequence"/>
</dbReference>
<evidence type="ECO:0000256" key="2">
    <source>
        <dbReference type="ARBA" id="ARBA00022723"/>
    </source>
</evidence>
<dbReference type="InterPro" id="IPR027806">
    <property type="entry name" value="HARBI1_dom"/>
</dbReference>
<dbReference type="PANTHER" id="PTHR23080:SF133">
    <property type="entry name" value="SI:CH211-262I1.5-RELATED"/>
    <property type="match status" value="1"/>
</dbReference>
<sequence length="460" mass="52622">MLCTKLCRNPKGHQFPRDVKLKKLWLKAIRRLKFEPKSGARVCHKHFKESDYEKIGKYSGIENQRKILKKSAIPSIFSWNVKPTSSETPREQRLKARNYRKSLFPGNDSTQSFSDIQPLDDANVSHHVDILENQPSTSTPLPSTSEILDQNNCTKGTQTSNILRLFSTDLLLNDNETVNYYTGLESYSKFTLVLSTLMPMANDLKYRWTRVVGLSLEDQFLMLLIKLRRNKPDFEIGKIFGVSRTVVSNVIITWINFVNDIWSLLDIWPSRELVDFYMPENFKSYYPSTRVIIDGTEIPIQKPSQPDAQKVSFSQYKHRNTLKFLVGSSPGGLLTFCSEGYAGSVSDRQIVERSNLLQICDTGDSIMADRGFNVQDLFANKGIGINIPNFLKGKSQIPGVLIKQDQRLSSQRVHIERLIGLTKTYKILTSELNQYYVPIASKIFLVCLMLCNFREGIVHK</sequence>
<dbReference type="Pfam" id="PF13613">
    <property type="entry name" value="HTH_Tnp_4"/>
    <property type="match status" value="1"/>
</dbReference>
<dbReference type="GO" id="GO:0003677">
    <property type="term" value="F:DNA binding"/>
    <property type="evidence" value="ECO:0007669"/>
    <property type="project" value="UniProtKB-UniRule"/>
</dbReference>
<keyword evidence="2" id="KW-0479">Metal-binding</keyword>
<evidence type="ECO:0000313" key="9">
    <source>
        <dbReference type="EMBL" id="KAL0829660.1"/>
    </source>
</evidence>
<evidence type="ECO:0000256" key="3">
    <source>
        <dbReference type="ARBA" id="ARBA00022771"/>
    </source>
</evidence>
<evidence type="ECO:0000256" key="4">
    <source>
        <dbReference type="ARBA" id="ARBA00022833"/>
    </source>
</evidence>
<dbReference type="InterPro" id="IPR027805">
    <property type="entry name" value="Transposase_HTH_dom"/>
</dbReference>
<reference evidence="9 10" key="1">
    <citation type="submission" date="2024-06" db="EMBL/GenBank/DDBJ databases">
        <title>A chromosome-level genome assembly of beet webworm, Loxostege sticticalis.</title>
        <authorList>
            <person name="Zhang Y."/>
        </authorList>
    </citation>
    <scope>NUCLEOTIDE SEQUENCE [LARGE SCALE GENOMIC DNA]</scope>
    <source>
        <strain evidence="9">AQ028</strain>
        <tissue evidence="9">Male pupae</tissue>
    </source>
</reference>
<feature type="region of interest" description="Disordered" evidence="7">
    <location>
        <begin position="133"/>
        <end position="152"/>
    </location>
</feature>
<keyword evidence="4" id="KW-0862">Zinc</keyword>
<dbReference type="InterPro" id="IPR038441">
    <property type="entry name" value="THAP_Znf_sf"/>
</dbReference>
<dbReference type="Pfam" id="PF05485">
    <property type="entry name" value="THAP"/>
    <property type="match status" value="1"/>
</dbReference>
<name>A0ABD0SZL3_LOXSC</name>
<dbReference type="InterPro" id="IPR006612">
    <property type="entry name" value="THAP_Znf"/>
</dbReference>
<dbReference type="PROSITE" id="PS50950">
    <property type="entry name" value="ZF_THAP"/>
    <property type="match status" value="1"/>
</dbReference>
<dbReference type="AlphaFoldDB" id="A0ABD0SZL3"/>
<comment type="caution">
    <text evidence="9">The sequence shown here is derived from an EMBL/GenBank/DDBJ whole genome shotgun (WGS) entry which is preliminary data.</text>
</comment>
<gene>
    <name evidence="9" type="ORF">ABMA28_003166</name>
</gene>
<evidence type="ECO:0000256" key="5">
    <source>
        <dbReference type="ARBA" id="ARBA00023125"/>
    </source>
</evidence>
<evidence type="ECO:0000259" key="8">
    <source>
        <dbReference type="PROSITE" id="PS50950"/>
    </source>
</evidence>
<feature type="compositionally biased region" description="Low complexity" evidence="7">
    <location>
        <begin position="135"/>
        <end position="145"/>
    </location>
</feature>
<accession>A0ABD0SZL3</accession>
<feature type="domain" description="THAP-type" evidence="8">
    <location>
        <begin position="1"/>
        <end position="77"/>
    </location>
</feature>
<dbReference type="GO" id="GO:0008270">
    <property type="term" value="F:zinc ion binding"/>
    <property type="evidence" value="ECO:0007669"/>
    <property type="project" value="UniProtKB-KW"/>
</dbReference>
<keyword evidence="3 6" id="KW-0863">Zinc-finger</keyword>
<keyword evidence="5 6" id="KW-0238">DNA-binding</keyword>
<dbReference type="Gene3D" id="6.20.210.20">
    <property type="entry name" value="THAP domain"/>
    <property type="match status" value="1"/>
</dbReference>
<dbReference type="SUPFAM" id="SSF57716">
    <property type="entry name" value="Glucocorticoid receptor-like (DNA-binding domain)"/>
    <property type="match status" value="1"/>
</dbReference>
<evidence type="ECO:0000256" key="1">
    <source>
        <dbReference type="ARBA" id="ARBA00001968"/>
    </source>
</evidence>
<dbReference type="PANTHER" id="PTHR23080">
    <property type="entry name" value="THAP DOMAIN PROTEIN"/>
    <property type="match status" value="1"/>
</dbReference>
<comment type="cofactor">
    <cofactor evidence="1">
        <name>a divalent metal cation</name>
        <dbReference type="ChEBI" id="CHEBI:60240"/>
    </cofactor>
</comment>
<protein>
    <recommendedName>
        <fullName evidence="8">THAP-type domain-containing protein</fullName>
    </recommendedName>
</protein>
<dbReference type="SMART" id="SM00980">
    <property type="entry name" value="THAP"/>
    <property type="match status" value="1"/>
</dbReference>
<dbReference type="EMBL" id="JBEDNZ010000014">
    <property type="protein sequence ID" value="KAL0829660.1"/>
    <property type="molecule type" value="Genomic_DNA"/>
</dbReference>
<organism evidence="9 10">
    <name type="scientific">Loxostege sticticalis</name>
    <name type="common">Beet webworm moth</name>
    <dbReference type="NCBI Taxonomy" id="481309"/>
    <lineage>
        <taxon>Eukaryota</taxon>
        <taxon>Metazoa</taxon>
        <taxon>Ecdysozoa</taxon>
        <taxon>Arthropoda</taxon>
        <taxon>Hexapoda</taxon>
        <taxon>Insecta</taxon>
        <taxon>Pterygota</taxon>
        <taxon>Neoptera</taxon>
        <taxon>Endopterygota</taxon>
        <taxon>Lepidoptera</taxon>
        <taxon>Glossata</taxon>
        <taxon>Ditrysia</taxon>
        <taxon>Pyraloidea</taxon>
        <taxon>Crambidae</taxon>
        <taxon>Pyraustinae</taxon>
        <taxon>Loxostege</taxon>
    </lineage>
</organism>
<evidence type="ECO:0000256" key="7">
    <source>
        <dbReference type="SAM" id="MobiDB-lite"/>
    </source>
</evidence>
<evidence type="ECO:0000256" key="6">
    <source>
        <dbReference type="PROSITE-ProRule" id="PRU00309"/>
    </source>
</evidence>
<evidence type="ECO:0000313" key="10">
    <source>
        <dbReference type="Proteomes" id="UP001549921"/>
    </source>
</evidence>
<dbReference type="Pfam" id="PF13359">
    <property type="entry name" value="DDE_Tnp_4"/>
    <property type="match status" value="1"/>
</dbReference>